<evidence type="ECO:0000256" key="5">
    <source>
        <dbReference type="ARBA" id="ARBA00022842"/>
    </source>
</evidence>
<dbReference type="PROSITE" id="PS00723">
    <property type="entry name" value="POLYPRENYL_SYNTHASE_1"/>
    <property type="match status" value="1"/>
</dbReference>
<evidence type="ECO:0000256" key="3">
    <source>
        <dbReference type="ARBA" id="ARBA00022679"/>
    </source>
</evidence>
<gene>
    <name evidence="8" type="ORF">R0135_17175</name>
</gene>
<evidence type="ECO:0000313" key="9">
    <source>
        <dbReference type="Proteomes" id="UP001626537"/>
    </source>
</evidence>
<dbReference type="PANTHER" id="PTHR43281">
    <property type="entry name" value="FARNESYL DIPHOSPHATE SYNTHASE"/>
    <property type="match status" value="1"/>
</dbReference>
<accession>A0ABZ0I1U8</accession>
<dbReference type="SUPFAM" id="SSF48576">
    <property type="entry name" value="Terpenoid synthases"/>
    <property type="match status" value="1"/>
</dbReference>
<evidence type="ECO:0000256" key="1">
    <source>
        <dbReference type="ARBA" id="ARBA00001946"/>
    </source>
</evidence>
<keyword evidence="6" id="KW-0414">Isoprene biosynthesis</keyword>
<evidence type="ECO:0000256" key="6">
    <source>
        <dbReference type="ARBA" id="ARBA00023229"/>
    </source>
</evidence>
<dbReference type="InterPro" id="IPR000092">
    <property type="entry name" value="Polyprenyl_synt"/>
</dbReference>
<dbReference type="EMBL" id="CP136864">
    <property type="protein sequence ID" value="WOJ93489.1"/>
    <property type="molecule type" value="Genomic_DNA"/>
</dbReference>
<dbReference type="Pfam" id="PF00348">
    <property type="entry name" value="polyprenyl_synt"/>
    <property type="match status" value="1"/>
</dbReference>
<protein>
    <submittedName>
        <fullName evidence="8">Polyprenyl synthetase family protein</fullName>
    </submittedName>
</protein>
<keyword evidence="5" id="KW-0460">Magnesium</keyword>
<evidence type="ECO:0000256" key="4">
    <source>
        <dbReference type="ARBA" id="ARBA00022723"/>
    </source>
</evidence>
<evidence type="ECO:0000256" key="2">
    <source>
        <dbReference type="ARBA" id="ARBA00006706"/>
    </source>
</evidence>
<dbReference type="InterPro" id="IPR008949">
    <property type="entry name" value="Isoprenoid_synthase_dom_sf"/>
</dbReference>
<dbReference type="PROSITE" id="PS00444">
    <property type="entry name" value="POLYPRENYL_SYNTHASE_2"/>
    <property type="match status" value="1"/>
</dbReference>
<comment type="similarity">
    <text evidence="2 7">Belongs to the FPP/GGPP synthase family.</text>
</comment>
<dbReference type="PANTHER" id="PTHR43281:SF1">
    <property type="entry name" value="FARNESYL DIPHOSPHATE SYNTHASE"/>
    <property type="match status" value="1"/>
</dbReference>
<dbReference type="Proteomes" id="UP001626537">
    <property type="component" value="Chromosome"/>
</dbReference>
<keyword evidence="9" id="KW-1185">Reference proteome</keyword>
<proteinExistence type="inferred from homology"/>
<dbReference type="Gene3D" id="1.10.600.10">
    <property type="entry name" value="Farnesyl Diphosphate Synthase"/>
    <property type="match status" value="1"/>
</dbReference>
<organism evidence="8 9">
    <name type="scientific">Congregibacter variabilis</name>
    <dbReference type="NCBI Taxonomy" id="3081200"/>
    <lineage>
        <taxon>Bacteria</taxon>
        <taxon>Pseudomonadati</taxon>
        <taxon>Pseudomonadota</taxon>
        <taxon>Gammaproteobacteria</taxon>
        <taxon>Cellvibrionales</taxon>
        <taxon>Halieaceae</taxon>
        <taxon>Congregibacter</taxon>
    </lineage>
</organism>
<evidence type="ECO:0000256" key="7">
    <source>
        <dbReference type="RuleBase" id="RU004466"/>
    </source>
</evidence>
<comment type="cofactor">
    <cofactor evidence="1">
        <name>Mg(2+)</name>
        <dbReference type="ChEBI" id="CHEBI:18420"/>
    </cofactor>
</comment>
<name>A0ABZ0I1U8_9GAMM</name>
<sequence>MPLGDSDFEQVLRSAVAEAADARCPKRLAAALQHAVFPGGARVRPKLCLAVALANNCDAPALAAAAAASVELLHCASLVHDDMPCFDNADERRGRESVHSAFGEPIALLAGDALIVSAFALLARPQLPAKNRLSQLLRVVAEGVGAPCGIAAGQAWESEPVVDVSLYHRSKTGALFIAATAAGAAAAGVDVAPWRDLGAKIGEAYQVADDIQDATSTPEQLGKPCGVDAALQRPSAVSELGLEGATRRLRELVEEGVVAVPACAGRAELQEVVRQQAQRFLPQACAVVAA</sequence>
<dbReference type="SFLD" id="SFLDS00005">
    <property type="entry name" value="Isoprenoid_Synthase_Type_I"/>
    <property type="match status" value="1"/>
</dbReference>
<dbReference type="RefSeq" id="WP_407348137.1">
    <property type="nucleotide sequence ID" value="NZ_CP136864.1"/>
</dbReference>
<keyword evidence="3 7" id="KW-0808">Transferase</keyword>
<evidence type="ECO:0000313" key="8">
    <source>
        <dbReference type="EMBL" id="WOJ93489.1"/>
    </source>
</evidence>
<reference evidence="8 9" key="1">
    <citation type="submission" date="2023-10" db="EMBL/GenBank/DDBJ databases">
        <title>Two novel species belonging to the OM43/NOR5 clade.</title>
        <authorList>
            <person name="Park M."/>
        </authorList>
    </citation>
    <scope>NUCLEOTIDE SEQUENCE [LARGE SCALE GENOMIC DNA]</scope>
    <source>
        <strain evidence="8 9">IMCC43200</strain>
    </source>
</reference>
<keyword evidence="4" id="KW-0479">Metal-binding</keyword>
<dbReference type="InterPro" id="IPR033749">
    <property type="entry name" value="Polyprenyl_synt_CS"/>
</dbReference>